<dbReference type="EMBL" id="JAYKXN010000008">
    <property type="protein sequence ID" value="KAK7264976.1"/>
    <property type="molecule type" value="Genomic_DNA"/>
</dbReference>
<organism evidence="1 2">
    <name type="scientific">Clitoria ternatea</name>
    <name type="common">Butterfly pea</name>
    <dbReference type="NCBI Taxonomy" id="43366"/>
    <lineage>
        <taxon>Eukaryota</taxon>
        <taxon>Viridiplantae</taxon>
        <taxon>Streptophyta</taxon>
        <taxon>Embryophyta</taxon>
        <taxon>Tracheophyta</taxon>
        <taxon>Spermatophyta</taxon>
        <taxon>Magnoliopsida</taxon>
        <taxon>eudicotyledons</taxon>
        <taxon>Gunneridae</taxon>
        <taxon>Pentapetalae</taxon>
        <taxon>rosids</taxon>
        <taxon>fabids</taxon>
        <taxon>Fabales</taxon>
        <taxon>Fabaceae</taxon>
        <taxon>Papilionoideae</taxon>
        <taxon>50 kb inversion clade</taxon>
        <taxon>NPAAA clade</taxon>
        <taxon>indigoferoid/millettioid clade</taxon>
        <taxon>Phaseoleae</taxon>
        <taxon>Clitoria</taxon>
    </lineage>
</organism>
<sequence length="91" mass="10125">MRTAIQQWLIPFTTKRSDNCRGASSTTTMVTYCGQAEGGYEDSGGTSGKQLWQTSYEVIVREMKPLQASCVSLYLDEVGARKPKVLREKEA</sequence>
<protein>
    <submittedName>
        <fullName evidence="1">Uncharacterized protein</fullName>
    </submittedName>
</protein>
<reference evidence="1 2" key="1">
    <citation type="submission" date="2024-01" db="EMBL/GenBank/DDBJ databases">
        <title>The genomes of 5 underutilized Papilionoideae crops provide insights into root nodulation and disease resistance.</title>
        <authorList>
            <person name="Yuan L."/>
        </authorList>
    </citation>
    <scope>NUCLEOTIDE SEQUENCE [LARGE SCALE GENOMIC DNA]</scope>
    <source>
        <strain evidence="1">LY-2023</strain>
        <tissue evidence="1">Leaf</tissue>
    </source>
</reference>
<gene>
    <name evidence="1" type="ORF">RJT34_32590</name>
</gene>
<name>A0AAN9EYL4_CLITE</name>
<comment type="caution">
    <text evidence="1">The sequence shown here is derived from an EMBL/GenBank/DDBJ whole genome shotgun (WGS) entry which is preliminary data.</text>
</comment>
<evidence type="ECO:0000313" key="1">
    <source>
        <dbReference type="EMBL" id="KAK7264976.1"/>
    </source>
</evidence>
<dbReference type="Proteomes" id="UP001359559">
    <property type="component" value="Unassembled WGS sequence"/>
</dbReference>
<keyword evidence="2" id="KW-1185">Reference proteome</keyword>
<accession>A0AAN9EYL4</accession>
<evidence type="ECO:0000313" key="2">
    <source>
        <dbReference type="Proteomes" id="UP001359559"/>
    </source>
</evidence>
<proteinExistence type="predicted"/>
<dbReference type="AlphaFoldDB" id="A0AAN9EYL4"/>